<dbReference type="AlphaFoldDB" id="A0AAV9TYQ2"/>
<protein>
    <submittedName>
        <fullName evidence="1">Uncharacterized protein</fullName>
    </submittedName>
</protein>
<comment type="caution">
    <text evidence="1">The sequence shown here is derived from an EMBL/GenBank/DDBJ whole genome shotgun (WGS) entry which is preliminary data.</text>
</comment>
<sequence length="56" mass="6794">MLWILWHRHRKRLQWLFTNAHPTSHCHMRSMFDDMLDGNVLYHISIVLRSIGYSDG</sequence>
<accession>A0AAV9TYQ2</accession>
<name>A0AAV9TYQ2_9PEZI</name>
<keyword evidence="2" id="KW-1185">Reference proteome</keyword>
<dbReference type="EMBL" id="JAVHNQ010000018">
    <property type="protein sequence ID" value="KAK6330356.1"/>
    <property type="molecule type" value="Genomic_DNA"/>
</dbReference>
<organism evidence="1 2">
    <name type="scientific">Orbilia brochopaga</name>
    <dbReference type="NCBI Taxonomy" id="3140254"/>
    <lineage>
        <taxon>Eukaryota</taxon>
        <taxon>Fungi</taxon>
        <taxon>Dikarya</taxon>
        <taxon>Ascomycota</taxon>
        <taxon>Pezizomycotina</taxon>
        <taxon>Orbiliomycetes</taxon>
        <taxon>Orbiliales</taxon>
        <taxon>Orbiliaceae</taxon>
        <taxon>Orbilia</taxon>
    </lineage>
</organism>
<evidence type="ECO:0000313" key="1">
    <source>
        <dbReference type="EMBL" id="KAK6330356.1"/>
    </source>
</evidence>
<dbReference type="Proteomes" id="UP001375240">
    <property type="component" value="Unassembled WGS sequence"/>
</dbReference>
<gene>
    <name evidence="1" type="ORF">TWF696_003452</name>
</gene>
<proteinExistence type="predicted"/>
<evidence type="ECO:0000313" key="2">
    <source>
        <dbReference type="Proteomes" id="UP001375240"/>
    </source>
</evidence>
<reference evidence="1 2" key="1">
    <citation type="submission" date="2019-10" db="EMBL/GenBank/DDBJ databases">
        <authorList>
            <person name="Palmer J.M."/>
        </authorList>
    </citation>
    <scope>NUCLEOTIDE SEQUENCE [LARGE SCALE GENOMIC DNA]</scope>
    <source>
        <strain evidence="1 2">TWF696</strain>
    </source>
</reference>